<dbReference type="NCBIfam" id="NF002169">
    <property type="entry name" value="PRK01002.1"/>
    <property type="match status" value="1"/>
</dbReference>
<dbReference type="Pfam" id="PF01402">
    <property type="entry name" value="RHH_1"/>
    <property type="match status" value="1"/>
</dbReference>
<dbReference type="GO" id="GO:0003677">
    <property type="term" value="F:DNA binding"/>
    <property type="evidence" value="ECO:0007669"/>
    <property type="project" value="UniProtKB-KW"/>
</dbReference>
<evidence type="ECO:0000259" key="8">
    <source>
        <dbReference type="Pfam" id="PF01402"/>
    </source>
</evidence>
<keyword evidence="11" id="KW-1185">Reference proteome</keyword>
<dbReference type="EMBL" id="JAEMUK010000026">
    <property type="protein sequence ID" value="MBJ7544027.1"/>
    <property type="molecule type" value="Genomic_DNA"/>
</dbReference>
<dbReference type="HAMAP" id="MF_00476">
    <property type="entry name" value="NikR"/>
    <property type="match status" value="1"/>
</dbReference>
<dbReference type="GO" id="GO:0003700">
    <property type="term" value="F:DNA-binding transcription factor activity"/>
    <property type="evidence" value="ECO:0007669"/>
    <property type="project" value="UniProtKB-UniRule"/>
</dbReference>
<feature type="domain" description="Ribbon-helix-helix protein CopG" evidence="8">
    <location>
        <begin position="2"/>
        <end position="43"/>
    </location>
</feature>
<comment type="cofactor">
    <cofactor evidence="7">
        <name>Ni(2+)</name>
        <dbReference type="ChEBI" id="CHEBI:49786"/>
    </cofactor>
    <text evidence="7">Binds 1 nickel ion per subunit.</text>
</comment>
<sequence>MERVTISLDEDLLGQFDSYLEKRGYSSRSEAIRDLLRDRLEQEKLAEDKAEDAVACLSYVYNHEQRELSRRLAKTQHAHHHLVLSTLHVHLDHENCLEVALLKGNTRDVRKLAEATMAETGVRHGNLHIVPDDMTRSHHIDRRMHSRRFARATSS</sequence>
<dbReference type="PANTHER" id="PTHR34719:SF2">
    <property type="entry name" value="NICKEL-RESPONSIVE REGULATOR"/>
    <property type="match status" value="1"/>
</dbReference>
<dbReference type="SUPFAM" id="SSF47598">
    <property type="entry name" value="Ribbon-helix-helix"/>
    <property type="match status" value="1"/>
</dbReference>
<dbReference type="PANTHER" id="PTHR34719">
    <property type="entry name" value="NICKEL-RESPONSIVE REGULATOR"/>
    <property type="match status" value="1"/>
</dbReference>
<dbReference type="GO" id="GO:0016151">
    <property type="term" value="F:nickel cation binding"/>
    <property type="evidence" value="ECO:0007669"/>
    <property type="project" value="UniProtKB-UniRule"/>
</dbReference>
<evidence type="ECO:0000256" key="6">
    <source>
        <dbReference type="ARBA" id="ARBA00023163"/>
    </source>
</evidence>
<reference evidence="10 11" key="1">
    <citation type="submission" date="2020-12" db="EMBL/GenBank/DDBJ databases">
        <title>Revised draft genomes of Rhodomicrobium vannielii ATCC 17100 and Rhodomicrobium udaipurense JA643.</title>
        <authorList>
            <person name="Conners E.M."/>
            <person name="Davenport E.J."/>
            <person name="Bose A."/>
        </authorList>
    </citation>
    <scope>NUCLEOTIDE SEQUENCE [LARGE SCALE GENOMIC DNA]</scope>
    <source>
        <strain evidence="10 11">JA643</strain>
    </source>
</reference>
<comment type="similarity">
    <text evidence="1 7">Belongs to the transcriptional regulatory CopG/NikR family.</text>
</comment>
<dbReference type="InterPro" id="IPR045865">
    <property type="entry name" value="ACT-like_dom_sf"/>
</dbReference>
<dbReference type="InterPro" id="IPR013321">
    <property type="entry name" value="Arc_rbn_hlx_hlx"/>
</dbReference>
<name>A0A8I1GIK1_9HYPH</name>
<feature type="binding site" evidence="7">
    <location>
        <position position="88"/>
    </location>
    <ligand>
        <name>Ni(2+)</name>
        <dbReference type="ChEBI" id="CHEBI:49786"/>
    </ligand>
</feature>
<dbReference type="SUPFAM" id="SSF55021">
    <property type="entry name" value="ACT-like"/>
    <property type="match status" value="1"/>
</dbReference>
<keyword evidence="6 7" id="KW-0804">Transcription</keyword>
<dbReference type="Gene3D" id="1.10.1220.10">
    <property type="entry name" value="Met repressor-like"/>
    <property type="match status" value="1"/>
</dbReference>
<evidence type="ECO:0000313" key="11">
    <source>
        <dbReference type="Proteomes" id="UP000623250"/>
    </source>
</evidence>
<feature type="domain" description="Transcription factor NikR nickel binding C-terminal" evidence="9">
    <location>
        <begin position="54"/>
        <end position="129"/>
    </location>
</feature>
<feature type="binding site" evidence="7">
    <location>
        <position position="96"/>
    </location>
    <ligand>
        <name>Ni(2+)</name>
        <dbReference type="ChEBI" id="CHEBI:49786"/>
    </ligand>
</feature>
<evidence type="ECO:0000256" key="7">
    <source>
        <dbReference type="HAMAP-Rule" id="MF_00476"/>
    </source>
</evidence>
<evidence type="ECO:0000256" key="3">
    <source>
        <dbReference type="ARBA" id="ARBA00022723"/>
    </source>
</evidence>
<comment type="caution">
    <text evidence="10">The sequence shown here is derived from an EMBL/GenBank/DDBJ whole genome shotgun (WGS) entry which is preliminary data.</text>
</comment>
<dbReference type="GO" id="GO:0010045">
    <property type="term" value="P:response to nickel cation"/>
    <property type="evidence" value="ECO:0007669"/>
    <property type="project" value="InterPro"/>
</dbReference>
<organism evidence="10 11">
    <name type="scientific">Rhodomicrobium udaipurense</name>
    <dbReference type="NCBI Taxonomy" id="1202716"/>
    <lineage>
        <taxon>Bacteria</taxon>
        <taxon>Pseudomonadati</taxon>
        <taxon>Pseudomonadota</taxon>
        <taxon>Alphaproteobacteria</taxon>
        <taxon>Hyphomicrobiales</taxon>
        <taxon>Hyphomicrobiaceae</taxon>
        <taxon>Rhodomicrobium</taxon>
    </lineage>
</organism>
<dbReference type="NCBIfam" id="NF003381">
    <property type="entry name" value="PRK04460.1"/>
    <property type="match status" value="1"/>
</dbReference>
<gene>
    <name evidence="10" type="primary">nikR</name>
    <name evidence="10" type="ORF">JDN41_10720</name>
</gene>
<dbReference type="InterPro" id="IPR027271">
    <property type="entry name" value="Acetolactate_synth/TF_NikR_C"/>
</dbReference>
<dbReference type="InterPro" id="IPR014864">
    <property type="entry name" value="TF_NikR_Ni-bd_C"/>
</dbReference>
<dbReference type="Pfam" id="PF08753">
    <property type="entry name" value="NikR_C"/>
    <property type="match status" value="1"/>
</dbReference>
<evidence type="ECO:0000256" key="4">
    <source>
        <dbReference type="ARBA" id="ARBA00023015"/>
    </source>
</evidence>
<evidence type="ECO:0000256" key="1">
    <source>
        <dbReference type="ARBA" id="ARBA00008478"/>
    </source>
</evidence>
<dbReference type="Proteomes" id="UP000623250">
    <property type="component" value="Unassembled WGS sequence"/>
</dbReference>
<evidence type="ECO:0000259" key="9">
    <source>
        <dbReference type="Pfam" id="PF08753"/>
    </source>
</evidence>
<keyword evidence="3 7" id="KW-0479">Metal-binding</keyword>
<dbReference type="InterPro" id="IPR022988">
    <property type="entry name" value="Ni_resp_reg_NikR"/>
</dbReference>
<dbReference type="AlphaFoldDB" id="A0A8I1GIK1"/>
<dbReference type="Gene3D" id="3.30.70.1150">
    <property type="entry name" value="ACT-like. Chain A, domain 2"/>
    <property type="match status" value="1"/>
</dbReference>
<dbReference type="RefSeq" id="WP_081796752.1">
    <property type="nucleotide sequence ID" value="NZ_JAEMUK010000026.1"/>
</dbReference>
<dbReference type="NCBIfam" id="NF002815">
    <property type="entry name" value="PRK02967.1"/>
    <property type="match status" value="1"/>
</dbReference>
<dbReference type="InterPro" id="IPR002145">
    <property type="entry name" value="CopG"/>
</dbReference>
<dbReference type="CDD" id="cd22231">
    <property type="entry name" value="RHH_NikR_HicB-like"/>
    <property type="match status" value="1"/>
</dbReference>
<protein>
    <recommendedName>
        <fullName evidence="7">Putative nickel-responsive regulator</fullName>
    </recommendedName>
</protein>
<evidence type="ECO:0000256" key="2">
    <source>
        <dbReference type="ARBA" id="ARBA00022596"/>
    </source>
</evidence>
<dbReference type="InterPro" id="IPR050192">
    <property type="entry name" value="CopG/NikR_regulator"/>
</dbReference>
<accession>A0A8I1GIK1</accession>
<evidence type="ECO:0000256" key="5">
    <source>
        <dbReference type="ARBA" id="ARBA00023125"/>
    </source>
</evidence>
<keyword evidence="2 7" id="KW-0533">Nickel</keyword>
<keyword evidence="5 7" id="KW-0238">DNA-binding</keyword>
<comment type="function">
    <text evidence="7">Transcriptional regulator.</text>
</comment>
<dbReference type="InterPro" id="IPR010985">
    <property type="entry name" value="Ribbon_hlx_hlx"/>
</dbReference>
<proteinExistence type="inferred from homology"/>
<keyword evidence="4 7" id="KW-0805">Transcription regulation</keyword>
<feature type="binding site" evidence="7">
    <location>
        <position position="77"/>
    </location>
    <ligand>
        <name>Ni(2+)</name>
        <dbReference type="ChEBI" id="CHEBI:49786"/>
    </ligand>
</feature>
<feature type="binding site" evidence="7">
    <location>
        <position position="90"/>
    </location>
    <ligand>
        <name>Ni(2+)</name>
        <dbReference type="ChEBI" id="CHEBI:49786"/>
    </ligand>
</feature>
<evidence type="ECO:0000313" key="10">
    <source>
        <dbReference type="EMBL" id="MBJ7544027.1"/>
    </source>
</evidence>